<dbReference type="PANTHER" id="PTHR34135:SF2">
    <property type="entry name" value="LYSOZYME"/>
    <property type="match status" value="1"/>
</dbReference>
<evidence type="ECO:0000256" key="3">
    <source>
        <dbReference type="ARBA" id="ARBA00023295"/>
    </source>
</evidence>
<dbReference type="Gene3D" id="3.20.20.80">
    <property type="entry name" value="Glycosidases"/>
    <property type="match status" value="1"/>
</dbReference>
<gene>
    <name evidence="5" type="ORF">V1479_19315</name>
</gene>
<evidence type="ECO:0000256" key="1">
    <source>
        <dbReference type="ARBA" id="ARBA00010646"/>
    </source>
</evidence>
<dbReference type="InterPro" id="IPR017853">
    <property type="entry name" value="GH"/>
</dbReference>
<evidence type="ECO:0000313" key="6">
    <source>
        <dbReference type="Proteomes" id="UP001559025"/>
    </source>
</evidence>
<accession>A0ABV3WXQ9</accession>
<reference evidence="5 6" key="1">
    <citation type="submission" date="2024-01" db="EMBL/GenBank/DDBJ databases">
        <title>New evidence supports the origin of RcGTA from prophage.</title>
        <authorList>
            <person name="Xu Y."/>
            <person name="Liu B."/>
            <person name="Chen F."/>
        </authorList>
    </citation>
    <scope>NUCLEOTIDE SEQUENCE [LARGE SCALE GENOMIC DNA]</scope>
    <source>
        <strain evidence="5 6">CBW1107-2</strain>
    </source>
</reference>
<evidence type="ECO:0000313" key="5">
    <source>
        <dbReference type="EMBL" id="MEX4009468.1"/>
    </source>
</evidence>
<keyword evidence="6" id="KW-1185">Reference proteome</keyword>
<sequence length="283" mass="32209">MLRIAALVLTAFVAACTSVSYDFGDLAPESSGATRASAPLASGARNASAFRVAVRNPRFGDRKPHPWADRAPWTYAVHGTDASKYQGPVDWKAARAAGISFAFIKATEGGDRLDDYFHEHWRGTKAAGIPRSAYHFYYFCRPAREQAAWFIRNVPREAGTLPHVLDMEWNHLSPTCRLRPPAATVQREMRVFLDMLERHYGKRPIIYTSVDFYHDNKLEGFEGYDFWLRSVSAHPDERYNRERFLFWQYTGTGEVPGMSGDADINVFNGSEAQWYAWLQKNAR</sequence>
<evidence type="ECO:0000256" key="2">
    <source>
        <dbReference type="ARBA" id="ARBA00022801"/>
    </source>
</evidence>
<dbReference type="InterPro" id="IPR018077">
    <property type="entry name" value="Glyco_hydro_fam25_subgr"/>
</dbReference>
<dbReference type="RefSeq" id="WP_368804384.1">
    <property type="nucleotide sequence ID" value="NZ_JAZHFV010000006.1"/>
</dbReference>
<keyword evidence="3" id="KW-0326">Glycosidase</keyword>
<protein>
    <submittedName>
        <fullName evidence="5">GH25 family lysozyme</fullName>
    </submittedName>
</protein>
<dbReference type="SMART" id="SM00641">
    <property type="entry name" value="Glyco_25"/>
    <property type="match status" value="1"/>
</dbReference>
<dbReference type="Pfam" id="PF01183">
    <property type="entry name" value="Glyco_hydro_25"/>
    <property type="match status" value="1"/>
</dbReference>
<organism evidence="5 6">
    <name type="scientific">Neoaquamicrobium sediminum</name>
    <dbReference type="NCBI Taxonomy" id="1849104"/>
    <lineage>
        <taxon>Bacteria</taxon>
        <taxon>Pseudomonadati</taxon>
        <taxon>Pseudomonadota</taxon>
        <taxon>Alphaproteobacteria</taxon>
        <taxon>Hyphomicrobiales</taxon>
        <taxon>Phyllobacteriaceae</taxon>
        <taxon>Neoaquamicrobium</taxon>
    </lineage>
</organism>
<dbReference type="PROSITE" id="PS51257">
    <property type="entry name" value="PROKAR_LIPOPROTEIN"/>
    <property type="match status" value="1"/>
</dbReference>
<comment type="similarity">
    <text evidence="1">Belongs to the glycosyl hydrolase 25 family.</text>
</comment>
<evidence type="ECO:0000256" key="4">
    <source>
        <dbReference type="SAM" id="SignalP"/>
    </source>
</evidence>
<proteinExistence type="inferred from homology"/>
<dbReference type="EMBL" id="JAZHFV010000006">
    <property type="protein sequence ID" value="MEX4009468.1"/>
    <property type="molecule type" value="Genomic_DNA"/>
</dbReference>
<dbReference type="Proteomes" id="UP001559025">
    <property type="component" value="Unassembled WGS sequence"/>
</dbReference>
<keyword evidence="4" id="KW-0732">Signal</keyword>
<dbReference type="SUPFAM" id="SSF51445">
    <property type="entry name" value="(Trans)glycosidases"/>
    <property type="match status" value="1"/>
</dbReference>
<dbReference type="CDD" id="cd06413">
    <property type="entry name" value="GH25_muramidase_1"/>
    <property type="match status" value="1"/>
</dbReference>
<keyword evidence="2" id="KW-0378">Hydrolase</keyword>
<dbReference type="InterPro" id="IPR002053">
    <property type="entry name" value="Glyco_hydro_25"/>
</dbReference>
<feature type="chain" id="PRO_5046357773" evidence="4">
    <location>
        <begin position="21"/>
        <end position="283"/>
    </location>
</feature>
<comment type="caution">
    <text evidence="5">The sequence shown here is derived from an EMBL/GenBank/DDBJ whole genome shotgun (WGS) entry which is preliminary data.</text>
</comment>
<feature type="signal peptide" evidence="4">
    <location>
        <begin position="1"/>
        <end position="20"/>
    </location>
</feature>
<dbReference type="PANTHER" id="PTHR34135">
    <property type="entry name" value="LYSOZYME"/>
    <property type="match status" value="1"/>
</dbReference>
<dbReference type="PROSITE" id="PS51904">
    <property type="entry name" value="GLYCOSYL_HYDROL_F25_2"/>
    <property type="match status" value="1"/>
</dbReference>
<name>A0ABV3WXQ9_9HYPH</name>